<dbReference type="AlphaFoldDB" id="A0A9D4PSD4"/>
<reference evidence="2" key="1">
    <citation type="journal article" date="2020" name="Cell">
        <title>Large-Scale Comparative Analyses of Tick Genomes Elucidate Their Genetic Diversity and Vector Capacities.</title>
        <authorList>
            <consortium name="Tick Genome and Microbiome Consortium (TIGMIC)"/>
            <person name="Jia N."/>
            <person name="Wang J."/>
            <person name="Shi W."/>
            <person name="Du L."/>
            <person name="Sun Y."/>
            <person name="Zhan W."/>
            <person name="Jiang J.F."/>
            <person name="Wang Q."/>
            <person name="Zhang B."/>
            <person name="Ji P."/>
            <person name="Bell-Sakyi L."/>
            <person name="Cui X.M."/>
            <person name="Yuan T.T."/>
            <person name="Jiang B.G."/>
            <person name="Yang W.F."/>
            <person name="Lam T.T."/>
            <person name="Chang Q.C."/>
            <person name="Ding S.J."/>
            <person name="Wang X.J."/>
            <person name="Zhu J.G."/>
            <person name="Ruan X.D."/>
            <person name="Zhao L."/>
            <person name="Wei J.T."/>
            <person name="Ye R.Z."/>
            <person name="Que T.C."/>
            <person name="Du C.H."/>
            <person name="Zhou Y.H."/>
            <person name="Cheng J.X."/>
            <person name="Dai P.F."/>
            <person name="Guo W.B."/>
            <person name="Han X.H."/>
            <person name="Huang E.J."/>
            <person name="Li L.F."/>
            <person name="Wei W."/>
            <person name="Gao Y.C."/>
            <person name="Liu J.Z."/>
            <person name="Shao H.Z."/>
            <person name="Wang X."/>
            <person name="Wang C.C."/>
            <person name="Yang T.C."/>
            <person name="Huo Q.B."/>
            <person name="Li W."/>
            <person name="Chen H.Y."/>
            <person name="Chen S.E."/>
            <person name="Zhou L.G."/>
            <person name="Ni X.B."/>
            <person name="Tian J.H."/>
            <person name="Sheng Y."/>
            <person name="Liu T."/>
            <person name="Pan Y.S."/>
            <person name="Xia L.Y."/>
            <person name="Li J."/>
            <person name="Zhao F."/>
            <person name="Cao W.C."/>
        </authorList>
    </citation>
    <scope>NUCLEOTIDE SEQUENCE</scope>
    <source>
        <strain evidence="2">Rsan-2018</strain>
    </source>
</reference>
<organism evidence="2 3">
    <name type="scientific">Rhipicephalus sanguineus</name>
    <name type="common">Brown dog tick</name>
    <name type="synonym">Ixodes sanguineus</name>
    <dbReference type="NCBI Taxonomy" id="34632"/>
    <lineage>
        <taxon>Eukaryota</taxon>
        <taxon>Metazoa</taxon>
        <taxon>Ecdysozoa</taxon>
        <taxon>Arthropoda</taxon>
        <taxon>Chelicerata</taxon>
        <taxon>Arachnida</taxon>
        <taxon>Acari</taxon>
        <taxon>Parasitiformes</taxon>
        <taxon>Ixodida</taxon>
        <taxon>Ixodoidea</taxon>
        <taxon>Ixodidae</taxon>
        <taxon>Rhipicephalinae</taxon>
        <taxon>Rhipicephalus</taxon>
        <taxon>Rhipicephalus</taxon>
    </lineage>
</organism>
<proteinExistence type="predicted"/>
<evidence type="ECO:0000313" key="3">
    <source>
        <dbReference type="Proteomes" id="UP000821837"/>
    </source>
</evidence>
<comment type="caution">
    <text evidence="2">The sequence shown here is derived from an EMBL/GenBank/DDBJ whole genome shotgun (WGS) entry which is preliminary data.</text>
</comment>
<dbReference type="Proteomes" id="UP000821837">
    <property type="component" value="Chromosome 5"/>
</dbReference>
<feature type="compositionally biased region" description="Polar residues" evidence="1">
    <location>
        <begin position="88"/>
        <end position="108"/>
    </location>
</feature>
<evidence type="ECO:0000256" key="1">
    <source>
        <dbReference type="SAM" id="MobiDB-lite"/>
    </source>
</evidence>
<feature type="region of interest" description="Disordered" evidence="1">
    <location>
        <begin position="74"/>
        <end position="127"/>
    </location>
</feature>
<protein>
    <recommendedName>
        <fullName evidence="4">MADF domain-containing protein</fullName>
    </recommendedName>
</protein>
<gene>
    <name evidence="2" type="ORF">HPB52_019576</name>
</gene>
<keyword evidence="3" id="KW-1185">Reference proteome</keyword>
<dbReference type="EMBL" id="JABSTV010001251">
    <property type="protein sequence ID" value="KAH7952157.1"/>
    <property type="molecule type" value="Genomic_DNA"/>
</dbReference>
<evidence type="ECO:0000313" key="2">
    <source>
        <dbReference type="EMBL" id="KAH7952157.1"/>
    </source>
</evidence>
<name>A0A9D4PSD4_RHISA</name>
<evidence type="ECO:0008006" key="4">
    <source>
        <dbReference type="Google" id="ProtNLM"/>
    </source>
</evidence>
<accession>A0A9D4PSD4</accession>
<sequence>MTAEYPEHAPYSVEYLKTLFTNKRRTYRKEKKKVSDTKSGQALAEGYSGKWKYFHAMKFLENITQRGPRFVSGADGAQGTVDELGDLSNANDVPDSVSNVPLESTQLPLNEEEEDQSSATEDSKGTMEDAAIVASTNAGKPCRIRRPQDTCETSDEMFAQLQALLENIAKGIQPEAPDDPATHFGRYVASLMKKMSLSRQLMCQEEIIAVLQEYVVDQ</sequence>
<reference evidence="2" key="2">
    <citation type="submission" date="2021-09" db="EMBL/GenBank/DDBJ databases">
        <authorList>
            <person name="Jia N."/>
            <person name="Wang J."/>
            <person name="Shi W."/>
            <person name="Du L."/>
            <person name="Sun Y."/>
            <person name="Zhan W."/>
            <person name="Jiang J."/>
            <person name="Wang Q."/>
            <person name="Zhang B."/>
            <person name="Ji P."/>
            <person name="Sakyi L.B."/>
            <person name="Cui X."/>
            <person name="Yuan T."/>
            <person name="Jiang B."/>
            <person name="Yang W."/>
            <person name="Lam T.T.-Y."/>
            <person name="Chang Q."/>
            <person name="Ding S."/>
            <person name="Wang X."/>
            <person name="Zhu J."/>
            <person name="Ruan X."/>
            <person name="Zhao L."/>
            <person name="Wei J."/>
            <person name="Que T."/>
            <person name="Du C."/>
            <person name="Cheng J."/>
            <person name="Dai P."/>
            <person name="Han X."/>
            <person name="Huang E."/>
            <person name="Gao Y."/>
            <person name="Liu J."/>
            <person name="Shao H."/>
            <person name="Ye R."/>
            <person name="Li L."/>
            <person name="Wei W."/>
            <person name="Wang X."/>
            <person name="Wang C."/>
            <person name="Huo Q."/>
            <person name="Li W."/>
            <person name="Guo W."/>
            <person name="Chen H."/>
            <person name="Chen S."/>
            <person name="Zhou L."/>
            <person name="Zhou L."/>
            <person name="Ni X."/>
            <person name="Tian J."/>
            <person name="Zhou Y."/>
            <person name="Sheng Y."/>
            <person name="Liu T."/>
            <person name="Pan Y."/>
            <person name="Xia L."/>
            <person name="Li J."/>
            <person name="Zhao F."/>
            <person name="Cao W."/>
        </authorList>
    </citation>
    <scope>NUCLEOTIDE SEQUENCE</scope>
    <source>
        <strain evidence="2">Rsan-2018</strain>
        <tissue evidence="2">Larvae</tissue>
    </source>
</reference>